<gene>
    <name evidence="1" type="ORF">SPELUC_LOCUS10935</name>
</gene>
<dbReference type="Proteomes" id="UP000789366">
    <property type="component" value="Unassembled WGS sequence"/>
</dbReference>
<dbReference type="EMBL" id="CAJVPW010021710">
    <property type="protein sequence ID" value="CAG8694525.1"/>
    <property type="molecule type" value="Genomic_DNA"/>
</dbReference>
<name>A0ACA9P7J4_9GLOM</name>
<protein>
    <submittedName>
        <fullName evidence="1">7533_t:CDS:1</fullName>
    </submittedName>
</protein>
<accession>A0ACA9P7J4</accession>
<keyword evidence="2" id="KW-1185">Reference proteome</keyword>
<evidence type="ECO:0000313" key="2">
    <source>
        <dbReference type="Proteomes" id="UP000789366"/>
    </source>
</evidence>
<feature type="non-terminal residue" evidence="1">
    <location>
        <position position="1"/>
    </location>
</feature>
<organism evidence="1 2">
    <name type="scientific">Cetraspora pellucida</name>
    <dbReference type="NCBI Taxonomy" id="1433469"/>
    <lineage>
        <taxon>Eukaryota</taxon>
        <taxon>Fungi</taxon>
        <taxon>Fungi incertae sedis</taxon>
        <taxon>Mucoromycota</taxon>
        <taxon>Glomeromycotina</taxon>
        <taxon>Glomeromycetes</taxon>
        <taxon>Diversisporales</taxon>
        <taxon>Gigasporaceae</taxon>
        <taxon>Cetraspora</taxon>
    </lineage>
</organism>
<comment type="caution">
    <text evidence="1">The sequence shown here is derived from an EMBL/GenBank/DDBJ whole genome shotgun (WGS) entry which is preliminary data.</text>
</comment>
<evidence type="ECO:0000313" key="1">
    <source>
        <dbReference type="EMBL" id="CAG8694525.1"/>
    </source>
</evidence>
<reference evidence="1" key="1">
    <citation type="submission" date="2021-06" db="EMBL/GenBank/DDBJ databases">
        <authorList>
            <person name="Kallberg Y."/>
            <person name="Tangrot J."/>
            <person name="Rosling A."/>
        </authorList>
    </citation>
    <scope>NUCLEOTIDE SEQUENCE</scope>
    <source>
        <strain evidence="1">28 12/20/2015</strain>
    </source>
</reference>
<sequence>VLDSRLEKEAEWNHFFEYQTLSSCIGITSVGSEIFPSVDQKISEFLTPHILSAEHTEMAQCLYYDATLVDLTTMHLNNDNEDKTMDDKFIEDIYDAKQALLKLLITKVGQENIQEIWLLTDKRPGNNRRKHFIIVMDPVSYLCTCMSNVSRASHWYCDSKKEVTDNFNMIFVNKQAVHVQQSKIIQIVPQPLTIPCSLAVECNDSEKVQWLKTFIDQKKCLLTSNNKDKMINKSDIDTDNNAKKNIEITNPPITKHKSRLANKRYKSTIEKAHRQPYSCRTCGLTGHNSAKM</sequence>
<proteinExistence type="predicted"/>